<feature type="compositionally biased region" description="Basic residues" evidence="1">
    <location>
        <begin position="37"/>
        <end position="46"/>
    </location>
</feature>
<dbReference type="Proteomes" id="UP000887565">
    <property type="component" value="Unplaced"/>
</dbReference>
<evidence type="ECO:0000313" key="2">
    <source>
        <dbReference type="Proteomes" id="UP000887565"/>
    </source>
</evidence>
<accession>A0A915I5T7</accession>
<organism evidence="2 3">
    <name type="scientific">Romanomermis culicivorax</name>
    <name type="common">Nematode worm</name>
    <dbReference type="NCBI Taxonomy" id="13658"/>
    <lineage>
        <taxon>Eukaryota</taxon>
        <taxon>Metazoa</taxon>
        <taxon>Ecdysozoa</taxon>
        <taxon>Nematoda</taxon>
        <taxon>Enoplea</taxon>
        <taxon>Dorylaimia</taxon>
        <taxon>Mermithida</taxon>
        <taxon>Mermithoidea</taxon>
        <taxon>Mermithidae</taxon>
        <taxon>Romanomermis</taxon>
    </lineage>
</organism>
<reference evidence="3" key="1">
    <citation type="submission" date="2022-11" db="UniProtKB">
        <authorList>
            <consortium name="WormBaseParasite"/>
        </authorList>
    </citation>
    <scope>IDENTIFICATION</scope>
</reference>
<dbReference type="WBParaSite" id="nRc.2.0.1.t09220-RA">
    <property type="protein sequence ID" value="nRc.2.0.1.t09220-RA"/>
    <property type="gene ID" value="nRc.2.0.1.g09220"/>
</dbReference>
<feature type="region of interest" description="Disordered" evidence="1">
    <location>
        <begin position="1"/>
        <end position="46"/>
    </location>
</feature>
<evidence type="ECO:0000313" key="3">
    <source>
        <dbReference type="WBParaSite" id="nRc.2.0.1.t09220-RA"/>
    </source>
</evidence>
<dbReference type="AlphaFoldDB" id="A0A915I5T7"/>
<evidence type="ECO:0000256" key="1">
    <source>
        <dbReference type="SAM" id="MobiDB-lite"/>
    </source>
</evidence>
<name>A0A915I5T7_ROMCU</name>
<keyword evidence="2" id="KW-1185">Reference proteome</keyword>
<proteinExistence type="predicted"/>
<protein>
    <submittedName>
        <fullName evidence="3">Uncharacterized protein</fullName>
    </submittedName>
</protein>
<sequence length="46" mass="4527">MSTPKKALGGPSAKKAPPSRAKGDPVKKIPANQGKSSAKKAKGIGG</sequence>